<accession>A0A2Z7BRJ5</accession>
<evidence type="ECO:0000256" key="1">
    <source>
        <dbReference type="SAM" id="MobiDB-lite"/>
    </source>
</evidence>
<proteinExistence type="predicted"/>
<gene>
    <name evidence="2" type="ORF">F511_19092</name>
</gene>
<reference evidence="2 3" key="1">
    <citation type="journal article" date="2015" name="Proc. Natl. Acad. Sci. U.S.A.">
        <title>The resurrection genome of Boea hygrometrica: A blueprint for survival of dehydration.</title>
        <authorList>
            <person name="Xiao L."/>
            <person name="Yang G."/>
            <person name="Zhang L."/>
            <person name="Yang X."/>
            <person name="Zhao S."/>
            <person name="Ji Z."/>
            <person name="Zhou Q."/>
            <person name="Hu M."/>
            <person name="Wang Y."/>
            <person name="Chen M."/>
            <person name="Xu Y."/>
            <person name="Jin H."/>
            <person name="Xiao X."/>
            <person name="Hu G."/>
            <person name="Bao F."/>
            <person name="Hu Y."/>
            <person name="Wan P."/>
            <person name="Li L."/>
            <person name="Deng X."/>
            <person name="Kuang T."/>
            <person name="Xiang C."/>
            <person name="Zhu J.K."/>
            <person name="Oliver M.J."/>
            <person name="He Y."/>
        </authorList>
    </citation>
    <scope>NUCLEOTIDE SEQUENCE [LARGE SCALE GENOMIC DNA]</scope>
    <source>
        <strain evidence="3">cv. XS01</strain>
    </source>
</reference>
<organism evidence="2 3">
    <name type="scientific">Dorcoceras hygrometricum</name>
    <dbReference type="NCBI Taxonomy" id="472368"/>
    <lineage>
        <taxon>Eukaryota</taxon>
        <taxon>Viridiplantae</taxon>
        <taxon>Streptophyta</taxon>
        <taxon>Embryophyta</taxon>
        <taxon>Tracheophyta</taxon>
        <taxon>Spermatophyta</taxon>
        <taxon>Magnoliopsida</taxon>
        <taxon>eudicotyledons</taxon>
        <taxon>Gunneridae</taxon>
        <taxon>Pentapetalae</taxon>
        <taxon>asterids</taxon>
        <taxon>lamiids</taxon>
        <taxon>Lamiales</taxon>
        <taxon>Gesneriaceae</taxon>
        <taxon>Didymocarpoideae</taxon>
        <taxon>Trichosporeae</taxon>
        <taxon>Loxocarpinae</taxon>
        <taxon>Dorcoceras</taxon>
    </lineage>
</organism>
<feature type="region of interest" description="Disordered" evidence="1">
    <location>
        <begin position="253"/>
        <end position="282"/>
    </location>
</feature>
<protein>
    <submittedName>
        <fullName evidence="2">Uncharacterized protein</fullName>
    </submittedName>
</protein>
<dbReference type="Proteomes" id="UP000250235">
    <property type="component" value="Unassembled WGS sequence"/>
</dbReference>
<dbReference type="AlphaFoldDB" id="A0A2Z7BRJ5"/>
<name>A0A2Z7BRJ5_9LAMI</name>
<evidence type="ECO:0000313" key="2">
    <source>
        <dbReference type="EMBL" id="KZV37069.1"/>
    </source>
</evidence>
<sequence>MRSASYRCRGREIETETTLDHQNSLNFRSLMEGVGRANWSKPDSVGFLSPRPFFLDHFWRLWLAGRVSAKYSQRTVSSCSYPAGSFVQVVLSTPILAHALCPSVPVLFQYFVFLSVWVAPILSRELRQFLFCIVSDTVCDQAAGELPFSHMFGDHSCSGDQMVVPELVVVWLSRLQICVVRDPYCGNCSIEAKPAVRTYALLSLAIELTRVIRMHVIERLGSSHSLTCSMALCSSLVPILLVIERLGLPGYSSDRGGESAGGASRGYSSDRGGESAGGASRG</sequence>
<evidence type="ECO:0000313" key="3">
    <source>
        <dbReference type="Proteomes" id="UP000250235"/>
    </source>
</evidence>
<keyword evidence="3" id="KW-1185">Reference proteome</keyword>
<dbReference type="EMBL" id="KV003162">
    <property type="protein sequence ID" value="KZV37069.1"/>
    <property type="molecule type" value="Genomic_DNA"/>
</dbReference>